<keyword evidence="3 6" id="KW-0812">Transmembrane</keyword>
<accession>A0ABZ0IB22</accession>
<feature type="transmembrane region" description="Helical" evidence="6">
    <location>
        <begin position="335"/>
        <end position="355"/>
    </location>
</feature>
<feature type="transmembrane region" description="Helical" evidence="6">
    <location>
        <begin position="300"/>
        <end position="323"/>
    </location>
</feature>
<feature type="transmembrane region" description="Helical" evidence="6">
    <location>
        <begin position="87"/>
        <end position="108"/>
    </location>
</feature>
<keyword evidence="2" id="KW-1003">Cell membrane</keyword>
<gene>
    <name evidence="7" type="ORF">R0135_03730</name>
</gene>
<evidence type="ECO:0000256" key="4">
    <source>
        <dbReference type="ARBA" id="ARBA00022989"/>
    </source>
</evidence>
<dbReference type="Pfam" id="PF01943">
    <property type="entry name" value="Polysacc_synt"/>
    <property type="match status" value="1"/>
</dbReference>
<feature type="transmembrane region" description="Helical" evidence="6">
    <location>
        <begin position="361"/>
        <end position="381"/>
    </location>
</feature>
<feature type="transmembrane region" description="Helical" evidence="6">
    <location>
        <begin position="226"/>
        <end position="247"/>
    </location>
</feature>
<dbReference type="PANTHER" id="PTHR30250:SF11">
    <property type="entry name" value="O-ANTIGEN TRANSPORTER-RELATED"/>
    <property type="match status" value="1"/>
</dbReference>
<evidence type="ECO:0000256" key="5">
    <source>
        <dbReference type="ARBA" id="ARBA00023136"/>
    </source>
</evidence>
<dbReference type="RefSeq" id="WP_407349874.1">
    <property type="nucleotide sequence ID" value="NZ_CP136864.1"/>
</dbReference>
<evidence type="ECO:0000256" key="1">
    <source>
        <dbReference type="ARBA" id="ARBA00004651"/>
    </source>
</evidence>
<feature type="transmembrane region" description="Helical" evidence="6">
    <location>
        <begin position="145"/>
        <end position="165"/>
    </location>
</feature>
<dbReference type="EMBL" id="CP136864">
    <property type="protein sequence ID" value="WOJ95236.1"/>
    <property type="molecule type" value="Genomic_DNA"/>
</dbReference>
<dbReference type="InterPro" id="IPR050833">
    <property type="entry name" value="Poly_Biosynth_Transport"/>
</dbReference>
<dbReference type="Proteomes" id="UP001626537">
    <property type="component" value="Chromosome"/>
</dbReference>
<keyword evidence="8" id="KW-1185">Reference proteome</keyword>
<evidence type="ECO:0000256" key="3">
    <source>
        <dbReference type="ARBA" id="ARBA00022692"/>
    </source>
</evidence>
<feature type="transmembrane region" description="Helical" evidence="6">
    <location>
        <begin position="120"/>
        <end position="139"/>
    </location>
</feature>
<organism evidence="7 8">
    <name type="scientific">Congregibacter variabilis</name>
    <dbReference type="NCBI Taxonomy" id="3081200"/>
    <lineage>
        <taxon>Bacteria</taxon>
        <taxon>Pseudomonadati</taxon>
        <taxon>Pseudomonadota</taxon>
        <taxon>Gammaproteobacteria</taxon>
        <taxon>Cellvibrionales</taxon>
        <taxon>Halieaceae</taxon>
        <taxon>Congregibacter</taxon>
    </lineage>
</organism>
<dbReference type="PANTHER" id="PTHR30250">
    <property type="entry name" value="PST FAMILY PREDICTED COLANIC ACID TRANSPORTER"/>
    <property type="match status" value="1"/>
</dbReference>
<protein>
    <submittedName>
        <fullName evidence="7">Oligosaccharide flippase family protein</fullName>
    </submittedName>
</protein>
<feature type="transmembrane region" description="Helical" evidence="6">
    <location>
        <begin position="267"/>
        <end position="288"/>
    </location>
</feature>
<dbReference type="InterPro" id="IPR002797">
    <property type="entry name" value="Polysacc_synth"/>
</dbReference>
<comment type="subcellular location">
    <subcellularLocation>
        <location evidence="1">Cell membrane</location>
        <topology evidence="1">Multi-pass membrane protein</topology>
    </subcellularLocation>
</comment>
<sequence length="407" mass="42833">MLIGIYVARCVSPEEFGDYVFVLALATLASVALSLGLPAQLIREVASDRAITHSGFRRHASQVVVFVPAVGCVGALASLFLGSQLFAVGFIFATASSYAGLGYSYFCGASRVIYAGWINTVFRPLAVLLATVGISFYSSDLGPTLVMFCQALGASLAVVLFLFGYKTLGKSSSRKLVELEDPSISRVTYLKAGITLMASQLLINLTTQVDIFLLKFLSTADAVAHFYAASRASIVVAMFYGAAAMLIEPKVARLMASGERGQAQAAIRSTTIAGALMTASCGLFAWLIAPVYFELYGPTYVAGLSALSIQVIGFTLASVAGPGQAVVRALGGEVFLLKSLILVLAINIGVSALLIPRYGPAGAAFGSSLQFVSYGFIMSMYSAEKYGLSTSLLTLVLPGRLNNRENA</sequence>
<reference evidence="7 8" key="1">
    <citation type="submission" date="2023-10" db="EMBL/GenBank/DDBJ databases">
        <title>Two novel species belonging to the OM43/NOR5 clade.</title>
        <authorList>
            <person name="Park M."/>
        </authorList>
    </citation>
    <scope>NUCLEOTIDE SEQUENCE [LARGE SCALE GENOMIC DNA]</scope>
    <source>
        <strain evidence="7 8">IMCC43200</strain>
    </source>
</reference>
<name>A0ABZ0IB22_9GAMM</name>
<evidence type="ECO:0000313" key="8">
    <source>
        <dbReference type="Proteomes" id="UP001626537"/>
    </source>
</evidence>
<proteinExistence type="predicted"/>
<feature type="transmembrane region" description="Helical" evidence="6">
    <location>
        <begin position="186"/>
        <end position="206"/>
    </location>
</feature>
<evidence type="ECO:0000256" key="6">
    <source>
        <dbReference type="SAM" id="Phobius"/>
    </source>
</evidence>
<evidence type="ECO:0000313" key="7">
    <source>
        <dbReference type="EMBL" id="WOJ95236.1"/>
    </source>
</evidence>
<evidence type="ECO:0000256" key="2">
    <source>
        <dbReference type="ARBA" id="ARBA00022475"/>
    </source>
</evidence>
<feature type="transmembrane region" description="Helical" evidence="6">
    <location>
        <begin position="63"/>
        <end position="81"/>
    </location>
</feature>
<keyword evidence="4 6" id="KW-1133">Transmembrane helix</keyword>
<feature type="transmembrane region" description="Helical" evidence="6">
    <location>
        <begin position="20"/>
        <end position="42"/>
    </location>
</feature>
<keyword evidence="5 6" id="KW-0472">Membrane</keyword>